<organism evidence="2 3">
    <name type="scientific">Pseudalkalibacillus berkeleyi</name>
    <dbReference type="NCBI Taxonomy" id="1069813"/>
    <lineage>
        <taxon>Bacteria</taxon>
        <taxon>Bacillati</taxon>
        <taxon>Bacillota</taxon>
        <taxon>Bacilli</taxon>
        <taxon>Bacillales</taxon>
        <taxon>Fictibacillaceae</taxon>
        <taxon>Pseudalkalibacillus</taxon>
    </lineage>
</organism>
<keyword evidence="3" id="KW-1185">Reference proteome</keyword>
<evidence type="ECO:0000313" key="2">
    <source>
        <dbReference type="EMBL" id="MCF6139417.1"/>
    </source>
</evidence>
<feature type="transmembrane region" description="Helical" evidence="1">
    <location>
        <begin position="6"/>
        <end position="27"/>
    </location>
</feature>
<comment type="caution">
    <text evidence="2">The sequence shown here is derived from an EMBL/GenBank/DDBJ whole genome shotgun (WGS) entry which is preliminary data.</text>
</comment>
<evidence type="ECO:0000256" key="1">
    <source>
        <dbReference type="SAM" id="Phobius"/>
    </source>
</evidence>
<accession>A0ABS9H6C3</accession>
<proteinExistence type="predicted"/>
<keyword evidence="1" id="KW-0472">Membrane</keyword>
<dbReference type="Proteomes" id="UP001649381">
    <property type="component" value="Unassembled WGS sequence"/>
</dbReference>
<gene>
    <name evidence="2" type="ORF">L2716_16950</name>
</gene>
<evidence type="ECO:0000313" key="3">
    <source>
        <dbReference type="Proteomes" id="UP001649381"/>
    </source>
</evidence>
<keyword evidence="1" id="KW-0812">Transmembrane</keyword>
<protein>
    <submittedName>
        <fullName evidence="2">Uncharacterized protein</fullName>
    </submittedName>
</protein>
<dbReference type="RefSeq" id="WP_236338272.1">
    <property type="nucleotide sequence ID" value="NZ_JAKIJS010000003.1"/>
</dbReference>
<sequence>MNFEIFMGLVGVPIGIILTAIICYISLGRKDKAASVNTQSKEGISK</sequence>
<reference evidence="2 3" key="1">
    <citation type="submission" date="2022-01" db="EMBL/GenBank/DDBJ databases">
        <title>Alkalihalobacillus sp. EGI L200015, a novel bacterium isolated from a salt lake sediment.</title>
        <authorList>
            <person name="Gao L."/>
            <person name="Fang B.-Z."/>
            <person name="Li W.-J."/>
        </authorList>
    </citation>
    <scope>NUCLEOTIDE SEQUENCE [LARGE SCALE GENOMIC DNA]</scope>
    <source>
        <strain evidence="2 3">KCTC 12718</strain>
    </source>
</reference>
<keyword evidence="1" id="KW-1133">Transmembrane helix</keyword>
<name>A0ABS9H6C3_9BACL</name>
<dbReference type="EMBL" id="JAKIJS010000003">
    <property type="protein sequence ID" value="MCF6139417.1"/>
    <property type="molecule type" value="Genomic_DNA"/>
</dbReference>